<dbReference type="Pfam" id="PF10816">
    <property type="entry name" value="DUF2760"/>
    <property type="match status" value="1"/>
</dbReference>
<gene>
    <name evidence="2" type="ORF">GX576_10405</name>
</gene>
<evidence type="ECO:0000259" key="1">
    <source>
        <dbReference type="Pfam" id="PF10816"/>
    </source>
</evidence>
<sequence>MTQGNPSFLRRIGIAFGGFFALLGNAEVAGRYQRMRAGEETLAQAGTGVSPAHRPAAAAALHEAPHEAALQLLGMLQRDARFIDFVEEEVTAYSDADIGAAARIVHEGCRKVLREHFTIEPVYSEPEGSRITVADGFNAAAVRLTGRVVGDPPFSGTLAHRGWRVTETRLPMLANGHDVSIVAQAEVEL</sequence>
<dbReference type="Proteomes" id="UP000536534">
    <property type="component" value="Unassembled WGS sequence"/>
</dbReference>
<organism evidence="2 3">
    <name type="scientific">Thauera phenolivorans</name>
    <dbReference type="NCBI Taxonomy" id="1792543"/>
    <lineage>
        <taxon>Bacteria</taxon>
        <taxon>Pseudomonadati</taxon>
        <taxon>Pseudomonadota</taxon>
        <taxon>Betaproteobacteria</taxon>
        <taxon>Rhodocyclales</taxon>
        <taxon>Zoogloeaceae</taxon>
        <taxon>Thauera</taxon>
    </lineage>
</organism>
<reference evidence="2 3" key="1">
    <citation type="journal article" date="2020" name="Biotechnol. Biofuels">
        <title>New insights from the biogas microbiome by comprehensive genome-resolved metagenomics of nearly 1600 species originating from multiple anaerobic digesters.</title>
        <authorList>
            <person name="Campanaro S."/>
            <person name="Treu L."/>
            <person name="Rodriguez-R L.M."/>
            <person name="Kovalovszki A."/>
            <person name="Ziels R.M."/>
            <person name="Maus I."/>
            <person name="Zhu X."/>
            <person name="Kougias P.G."/>
            <person name="Basile A."/>
            <person name="Luo G."/>
            <person name="Schluter A."/>
            <person name="Konstantinidis K.T."/>
            <person name="Angelidaki I."/>
        </authorList>
    </citation>
    <scope>NUCLEOTIDE SEQUENCE [LARGE SCALE GENOMIC DNA]</scope>
    <source>
        <strain evidence="2">AS06rmzACSIP_256</strain>
    </source>
</reference>
<proteinExistence type="predicted"/>
<comment type="caution">
    <text evidence="2">The sequence shown here is derived from an EMBL/GenBank/DDBJ whole genome shotgun (WGS) entry which is preliminary data.</text>
</comment>
<dbReference type="InterPro" id="IPR021212">
    <property type="entry name" value="DUF2760"/>
</dbReference>
<accession>A0A7X7LWP3</accession>
<evidence type="ECO:0000313" key="3">
    <source>
        <dbReference type="Proteomes" id="UP000536534"/>
    </source>
</evidence>
<name>A0A7X7LWP3_9RHOO</name>
<dbReference type="RefSeq" id="WP_068804474.1">
    <property type="nucleotide sequence ID" value="NZ_MBFM01000002.1"/>
</dbReference>
<dbReference type="EMBL" id="JAAYYV010000271">
    <property type="protein sequence ID" value="NLF54782.1"/>
    <property type="molecule type" value="Genomic_DNA"/>
</dbReference>
<feature type="domain" description="DUF2760" evidence="1">
    <location>
        <begin position="67"/>
        <end position="188"/>
    </location>
</feature>
<dbReference type="AlphaFoldDB" id="A0A7X7LWP3"/>
<evidence type="ECO:0000313" key="2">
    <source>
        <dbReference type="EMBL" id="NLF54782.1"/>
    </source>
</evidence>
<dbReference type="OrthoDB" id="21395at2"/>
<protein>
    <submittedName>
        <fullName evidence="2">DUF2760 domain-containing protein</fullName>
    </submittedName>
</protein>